<sequence length="98" mass="10896">VEIRRELGSGVQSSPSSQMLSVVISAWVDEVWDLEFTERKSLDDAIEEELAASGDKAFRNLYKCLLAHAADQQQSVGTGEASQVKLICPLLQRDIYRV</sequence>
<evidence type="ECO:0000313" key="1">
    <source>
        <dbReference type="Ensembl" id="ENSSLDP00000024401.1"/>
    </source>
</evidence>
<dbReference type="Ensembl" id="ENSSLDT00000025177.1">
    <property type="protein sequence ID" value="ENSSLDP00000024401.1"/>
    <property type="gene ID" value="ENSSLDG00000019024.1"/>
</dbReference>
<reference evidence="1" key="2">
    <citation type="submission" date="2025-09" db="UniProtKB">
        <authorList>
            <consortium name="Ensembl"/>
        </authorList>
    </citation>
    <scope>IDENTIFICATION</scope>
</reference>
<reference evidence="1" key="1">
    <citation type="submission" date="2025-08" db="UniProtKB">
        <authorList>
            <consortium name="Ensembl"/>
        </authorList>
    </citation>
    <scope>IDENTIFICATION</scope>
</reference>
<proteinExistence type="predicted"/>
<keyword evidence="2" id="KW-1185">Reference proteome</keyword>
<evidence type="ECO:0000313" key="2">
    <source>
        <dbReference type="Proteomes" id="UP000261360"/>
    </source>
</evidence>
<organism evidence="1 2">
    <name type="scientific">Seriola lalandi dorsalis</name>
    <dbReference type="NCBI Taxonomy" id="1841481"/>
    <lineage>
        <taxon>Eukaryota</taxon>
        <taxon>Metazoa</taxon>
        <taxon>Chordata</taxon>
        <taxon>Craniata</taxon>
        <taxon>Vertebrata</taxon>
        <taxon>Euteleostomi</taxon>
        <taxon>Actinopterygii</taxon>
        <taxon>Neopterygii</taxon>
        <taxon>Teleostei</taxon>
        <taxon>Neoteleostei</taxon>
        <taxon>Acanthomorphata</taxon>
        <taxon>Carangaria</taxon>
        <taxon>Carangiformes</taxon>
        <taxon>Carangidae</taxon>
        <taxon>Seriola</taxon>
    </lineage>
</organism>
<dbReference type="AlphaFoldDB" id="A0A3B4Y8L8"/>
<accession>A0A3B4Y8L8</accession>
<dbReference type="STRING" id="1841481.ENSSLDP00000024401"/>
<dbReference type="GeneTree" id="ENSGT00940000179143"/>
<protein>
    <submittedName>
        <fullName evidence="1">Uncharacterized protein</fullName>
    </submittedName>
</protein>
<dbReference type="Proteomes" id="UP000261360">
    <property type="component" value="Unplaced"/>
</dbReference>
<name>A0A3B4Y8L8_SERLL</name>